<dbReference type="CDD" id="cd20301">
    <property type="entry name" value="cupin_ChrR"/>
    <property type="match status" value="1"/>
</dbReference>
<dbReference type="Gene3D" id="2.60.120.10">
    <property type="entry name" value="Jelly Rolls"/>
    <property type="match status" value="1"/>
</dbReference>
<dbReference type="SUPFAM" id="SSF51182">
    <property type="entry name" value="RmlC-like cupins"/>
    <property type="match status" value="1"/>
</dbReference>
<keyword evidence="3" id="KW-1185">Reference proteome</keyword>
<name>A0ABT0ISR1_9HYPH</name>
<reference evidence="2 3" key="1">
    <citation type="submission" date="2022-04" db="EMBL/GenBank/DDBJ databases">
        <title>Rhizobium coralii sp. nov., isolated from coral Turbinaria peltata.</title>
        <authorList>
            <person name="Sun H."/>
        </authorList>
    </citation>
    <scope>NUCLEOTIDE SEQUENCE [LARGE SCALE GENOMIC DNA]</scope>
    <source>
        <strain evidence="2 3">NTR19</strain>
    </source>
</reference>
<dbReference type="InterPro" id="IPR011051">
    <property type="entry name" value="RmlC_Cupin_sf"/>
</dbReference>
<evidence type="ECO:0000313" key="2">
    <source>
        <dbReference type="EMBL" id="MCK8780889.1"/>
    </source>
</evidence>
<organism evidence="2 3">
    <name type="scientific">Neorhizobium turbinariae</name>
    <dbReference type="NCBI Taxonomy" id="2937795"/>
    <lineage>
        <taxon>Bacteria</taxon>
        <taxon>Pseudomonadati</taxon>
        <taxon>Pseudomonadota</taxon>
        <taxon>Alphaproteobacteria</taxon>
        <taxon>Hyphomicrobiales</taxon>
        <taxon>Rhizobiaceae</taxon>
        <taxon>Rhizobium/Agrobacterium group</taxon>
        <taxon>Neorhizobium</taxon>
    </lineage>
</organism>
<evidence type="ECO:0000259" key="1">
    <source>
        <dbReference type="Pfam" id="PF12973"/>
    </source>
</evidence>
<dbReference type="Gene3D" id="1.10.10.1320">
    <property type="entry name" value="Anti-sigma factor, zinc-finger domain"/>
    <property type="match status" value="1"/>
</dbReference>
<proteinExistence type="predicted"/>
<gene>
    <name evidence="2" type="ORF">M0654_12930</name>
</gene>
<evidence type="ECO:0000313" key="3">
    <source>
        <dbReference type="Proteomes" id="UP001202827"/>
    </source>
</evidence>
<dbReference type="InterPro" id="IPR041916">
    <property type="entry name" value="Anti_sigma_zinc_sf"/>
</dbReference>
<dbReference type="InterPro" id="IPR025979">
    <property type="entry name" value="ChrR-like_cupin_dom"/>
</dbReference>
<dbReference type="EMBL" id="JALPRY010000014">
    <property type="protein sequence ID" value="MCK8780889.1"/>
    <property type="molecule type" value="Genomic_DNA"/>
</dbReference>
<feature type="domain" description="ChrR-like cupin" evidence="1">
    <location>
        <begin position="119"/>
        <end position="187"/>
    </location>
</feature>
<accession>A0ABT0ISR1</accession>
<dbReference type="Proteomes" id="UP001202827">
    <property type="component" value="Unassembled WGS sequence"/>
</dbReference>
<dbReference type="RefSeq" id="WP_248683465.1">
    <property type="nucleotide sequence ID" value="NZ_JALPRY010000014.1"/>
</dbReference>
<dbReference type="InterPro" id="IPR014710">
    <property type="entry name" value="RmlC-like_jellyroll"/>
</dbReference>
<protein>
    <submittedName>
        <fullName evidence="2">Cupin domain-containing protein</fullName>
    </submittedName>
</protein>
<comment type="caution">
    <text evidence="2">The sequence shown here is derived from an EMBL/GenBank/DDBJ whole genome shotgun (WGS) entry which is preliminary data.</text>
</comment>
<dbReference type="InterPro" id="IPR012807">
    <property type="entry name" value="Anti-sigma_ChrR"/>
</dbReference>
<dbReference type="Pfam" id="PF12973">
    <property type="entry name" value="Cupin_7"/>
    <property type="match status" value="1"/>
</dbReference>
<sequence length="210" mass="23051">MQLNLERLDFLIAQHVAGSLPEPASVLVGAHLEMQKTSRRLAGTFEMLAGEALEASEGEPIILREKRLEEIFASPPITVAAEPERKVGTRFPSALWRYAGCDLPEVPWKCFRQHTIKRTKEAEASLLWVRPGRALPHHAHHGLELTLVLEGEFHDHRGSFTAGAVSVADESVEHRPVAGTDCPCVCFSILFAPIALSGSPLRRLGDIIGL</sequence>